<organism evidence="2 3">
    <name type="scientific">Canavalia gladiata</name>
    <name type="common">Sword bean</name>
    <name type="synonym">Dolichos gladiatus</name>
    <dbReference type="NCBI Taxonomy" id="3824"/>
    <lineage>
        <taxon>Eukaryota</taxon>
        <taxon>Viridiplantae</taxon>
        <taxon>Streptophyta</taxon>
        <taxon>Embryophyta</taxon>
        <taxon>Tracheophyta</taxon>
        <taxon>Spermatophyta</taxon>
        <taxon>Magnoliopsida</taxon>
        <taxon>eudicotyledons</taxon>
        <taxon>Gunneridae</taxon>
        <taxon>Pentapetalae</taxon>
        <taxon>rosids</taxon>
        <taxon>fabids</taxon>
        <taxon>Fabales</taxon>
        <taxon>Fabaceae</taxon>
        <taxon>Papilionoideae</taxon>
        <taxon>50 kb inversion clade</taxon>
        <taxon>NPAAA clade</taxon>
        <taxon>indigoferoid/millettioid clade</taxon>
        <taxon>Phaseoleae</taxon>
        <taxon>Canavalia</taxon>
    </lineage>
</organism>
<reference evidence="2 3" key="1">
    <citation type="submission" date="2024-01" db="EMBL/GenBank/DDBJ databases">
        <title>The genomes of 5 underutilized Papilionoideae crops provide insights into root nodulation and disease resistanc.</title>
        <authorList>
            <person name="Jiang F."/>
        </authorList>
    </citation>
    <scope>NUCLEOTIDE SEQUENCE [LARGE SCALE GENOMIC DNA]</scope>
    <source>
        <strain evidence="2">LVBAO_FW01</strain>
        <tissue evidence="2">Leaves</tissue>
    </source>
</reference>
<proteinExistence type="predicted"/>
<evidence type="ECO:0000313" key="3">
    <source>
        <dbReference type="Proteomes" id="UP001367508"/>
    </source>
</evidence>
<evidence type="ECO:0000313" key="2">
    <source>
        <dbReference type="EMBL" id="KAK7323525.1"/>
    </source>
</evidence>
<dbReference type="Pfam" id="PF25104">
    <property type="entry name" value="DUF7812"/>
    <property type="match status" value="1"/>
</dbReference>
<gene>
    <name evidence="2" type="ORF">VNO77_27002</name>
</gene>
<dbReference type="EMBL" id="JAYMYQ010000006">
    <property type="protein sequence ID" value="KAK7323525.1"/>
    <property type="molecule type" value="Genomic_DNA"/>
</dbReference>
<name>A0AAN9Q3U2_CANGL</name>
<dbReference type="Proteomes" id="UP001367508">
    <property type="component" value="Unassembled WGS sequence"/>
</dbReference>
<feature type="domain" description="DUF7812" evidence="1">
    <location>
        <begin position="1"/>
        <end position="43"/>
    </location>
</feature>
<evidence type="ECO:0000259" key="1">
    <source>
        <dbReference type="Pfam" id="PF25104"/>
    </source>
</evidence>
<dbReference type="AlphaFoldDB" id="A0AAN9Q3U2"/>
<accession>A0AAN9Q3U2</accession>
<sequence>MVDSISSTGEELFMLNFVHGDIATNILMMISPHFILSLSNESMEGLDNFLQFQKLGCYLGGADDKREKIVGARVKGFLCRWISRAYMRADVLDVLMSMSYPRFSICEIGLKHNKTGGGSNLRPGRCGQHLNHSAMPKRWEQNMPSGCRTHALEDVVGGLSTEPSIPDLPPRGLNSRAWTCKSHVEPLEPALACDQRGERGCVNHQAKCLVEILAFQIGVKAGLWGYVEFAWDHLNVYTFMQGVGRGVGLNFSAV</sequence>
<protein>
    <recommendedName>
        <fullName evidence="1">DUF7812 domain-containing protein</fullName>
    </recommendedName>
</protein>
<keyword evidence="3" id="KW-1185">Reference proteome</keyword>
<comment type="caution">
    <text evidence="2">The sequence shown here is derived from an EMBL/GenBank/DDBJ whole genome shotgun (WGS) entry which is preliminary data.</text>
</comment>
<dbReference type="InterPro" id="IPR056714">
    <property type="entry name" value="DUF7812"/>
</dbReference>